<name>A0A1G8BIJ3_9PSED</name>
<dbReference type="RefSeq" id="WP_090259681.1">
    <property type="nucleotide sequence ID" value="NZ_FNDS01000001.1"/>
</dbReference>
<accession>A0A1G8BIJ3</accession>
<dbReference type="STRING" id="428992.SAMN05216272_10182"/>
<evidence type="ECO:0000313" key="2">
    <source>
        <dbReference type="Proteomes" id="UP000199636"/>
    </source>
</evidence>
<reference evidence="2" key="1">
    <citation type="submission" date="2016-10" db="EMBL/GenBank/DDBJ databases">
        <authorList>
            <person name="Varghese N."/>
            <person name="Submissions S."/>
        </authorList>
    </citation>
    <scope>NUCLEOTIDE SEQUENCE [LARGE SCALE GENOMIC DNA]</scope>
    <source>
        <strain evidence="2">CCM 7469</strain>
    </source>
</reference>
<keyword evidence="2" id="KW-1185">Reference proteome</keyword>
<sequence>MDIRIEKFDGDPPTWKVFLGTFFIVCHSEEEAVTCREAARHYAAVNPGIDCRLPQPCTPAHCFTRDGLSAVAHEALAEDRALLLGGEGDAG</sequence>
<evidence type="ECO:0000313" key="1">
    <source>
        <dbReference type="EMBL" id="SDH33047.1"/>
    </source>
</evidence>
<proteinExistence type="predicted"/>
<dbReference type="EMBL" id="FNDS01000001">
    <property type="protein sequence ID" value="SDH33047.1"/>
    <property type="molecule type" value="Genomic_DNA"/>
</dbReference>
<dbReference type="Proteomes" id="UP000199636">
    <property type="component" value="Unassembled WGS sequence"/>
</dbReference>
<dbReference type="OrthoDB" id="7031749at2"/>
<protein>
    <submittedName>
        <fullName evidence="1">Uncharacterized protein</fullName>
    </submittedName>
</protein>
<gene>
    <name evidence="1" type="ORF">SAMN05216272_10182</name>
</gene>
<dbReference type="AlphaFoldDB" id="A0A1G8BIJ3"/>
<organism evidence="1 2">
    <name type="scientific">Pseudomonas panipatensis</name>
    <dbReference type="NCBI Taxonomy" id="428992"/>
    <lineage>
        <taxon>Bacteria</taxon>
        <taxon>Pseudomonadati</taxon>
        <taxon>Pseudomonadota</taxon>
        <taxon>Gammaproteobacteria</taxon>
        <taxon>Pseudomonadales</taxon>
        <taxon>Pseudomonadaceae</taxon>
        <taxon>Pseudomonas</taxon>
    </lineage>
</organism>